<accession>A0ACB9JTL0</accession>
<evidence type="ECO:0000313" key="1">
    <source>
        <dbReference type="EMBL" id="KAI3823307.1"/>
    </source>
</evidence>
<comment type="caution">
    <text evidence="1">The sequence shown here is derived from an EMBL/GenBank/DDBJ whole genome shotgun (WGS) entry which is preliminary data.</text>
</comment>
<gene>
    <name evidence="1" type="ORF">L1987_04742</name>
</gene>
<keyword evidence="2" id="KW-1185">Reference proteome</keyword>
<reference evidence="2" key="1">
    <citation type="journal article" date="2022" name="Mol. Ecol. Resour.">
        <title>The genomes of chicory, endive, great burdock and yacon provide insights into Asteraceae palaeo-polyploidization history and plant inulin production.</title>
        <authorList>
            <person name="Fan W."/>
            <person name="Wang S."/>
            <person name="Wang H."/>
            <person name="Wang A."/>
            <person name="Jiang F."/>
            <person name="Liu H."/>
            <person name="Zhao H."/>
            <person name="Xu D."/>
            <person name="Zhang Y."/>
        </authorList>
    </citation>
    <scope>NUCLEOTIDE SEQUENCE [LARGE SCALE GENOMIC DNA]</scope>
    <source>
        <strain evidence="2">cv. Yunnan</strain>
    </source>
</reference>
<organism evidence="1 2">
    <name type="scientific">Smallanthus sonchifolius</name>
    <dbReference type="NCBI Taxonomy" id="185202"/>
    <lineage>
        <taxon>Eukaryota</taxon>
        <taxon>Viridiplantae</taxon>
        <taxon>Streptophyta</taxon>
        <taxon>Embryophyta</taxon>
        <taxon>Tracheophyta</taxon>
        <taxon>Spermatophyta</taxon>
        <taxon>Magnoliopsida</taxon>
        <taxon>eudicotyledons</taxon>
        <taxon>Gunneridae</taxon>
        <taxon>Pentapetalae</taxon>
        <taxon>asterids</taxon>
        <taxon>campanulids</taxon>
        <taxon>Asterales</taxon>
        <taxon>Asteraceae</taxon>
        <taxon>Asteroideae</taxon>
        <taxon>Heliantheae alliance</taxon>
        <taxon>Millerieae</taxon>
        <taxon>Smallanthus</taxon>
    </lineage>
</organism>
<sequence length="257" mass="29740">MDLEDEGWVSVPYDGFLEVHDDGDEKFFSRKYVKSTTKFYKQNYFNTSHKSQDYVEDESVFEKQFDHKEVVEEIIKLPILITEPKETSFEPEPEPNQDPIFQVFFKKENQFVDMTMGSPRLSYQEYNLSCIETDTFQHEQTNGDHVVNCSSSSNMIEKEMAAWKESNQRLDFWKWGLNGIGVFCSLGMAAATICIIICGNGGRHKQQNQKLKFQIYPDNKRIKQVVQKANEAISAVRVRGVPLVNAQITYSGHYESL</sequence>
<proteinExistence type="predicted"/>
<name>A0ACB9JTL0_9ASTR</name>
<protein>
    <submittedName>
        <fullName evidence="1">Uncharacterized protein</fullName>
    </submittedName>
</protein>
<dbReference type="Proteomes" id="UP001056120">
    <property type="component" value="Linkage Group LG02"/>
</dbReference>
<evidence type="ECO:0000313" key="2">
    <source>
        <dbReference type="Proteomes" id="UP001056120"/>
    </source>
</evidence>
<dbReference type="EMBL" id="CM042019">
    <property type="protein sequence ID" value="KAI3823307.1"/>
    <property type="molecule type" value="Genomic_DNA"/>
</dbReference>
<reference evidence="1 2" key="2">
    <citation type="journal article" date="2022" name="Mol. Ecol. Resour.">
        <title>The genomes of chicory, endive, great burdock and yacon provide insights into Asteraceae paleo-polyploidization history and plant inulin production.</title>
        <authorList>
            <person name="Fan W."/>
            <person name="Wang S."/>
            <person name="Wang H."/>
            <person name="Wang A."/>
            <person name="Jiang F."/>
            <person name="Liu H."/>
            <person name="Zhao H."/>
            <person name="Xu D."/>
            <person name="Zhang Y."/>
        </authorList>
    </citation>
    <scope>NUCLEOTIDE SEQUENCE [LARGE SCALE GENOMIC DNA]</scope>
    <source>
        <strain evidence="2">cv. Yunnan</strain>
        <tissue evidence="1">Leaves</tissue>
    </source>
</reference>